<gene>
    <name evidence="3" type="primary">LOC107112856</name>
</gene>
<organism evidence="2 3">
    <name type="scientific">Gekko japonicus</name>
    <name type="common">Schlegel's Japanese gecko</name>
    <dbReference type="NCBI Taxonomy" id="146911"/>
    <lineage>
        <taxon>Eukaryota</taxon>
        <taxon>Metazoa</taxon>
        <taxon>Chordata</taxon>
        <taxon>Craniata</taxon>
        <taxon>Vertebrata</taxon>
        <taxon>Euteleostomi</taxon>
        <taxon>Lepidosauria</taxon>
        <taxon>Squamata</taxon>
        <taxon>Bifurcata</taxon>
        <taxon>Gekkota</taxon>
        <taxon>Gekkonidae</taxon>
        <taxon>Gekkoninae</taxon>
        <taxon>Gekko</taxon>
    </lineage>
</organism>
<feature type="region of interest" description="Disordered" evidence="1">
    <location>
        <begin position="120"/>
        <end position="160"/>
    </location>
</feature>
<evidence type="ECO:0000256" key="1">
    <source>
        <dbReference type="SAM" id="MobiDB-lite"/>
    </source>
</evidence>
<feature type="region of interest" description="Disordered" evidence="1">
    <location>
        <begin position="1"/>
        <end position="89"/>
    </location>
</feature>
<keyword evidence="2" id="KW-1185">Reference proteome</keyword>
<dbReference type="GeneID" id="107112856"/>
<proteinExistence type="predicted"/>
<evidence type="ECO:0000313" key="3">
    <source>
        <dbReference type="RefSeq" id="XP_015269541.1"/>
    </source>
</evidence>
<feature type="compositionally biased region" description="Polar residues" evidence="1">
    <location>
        <begin position="142"/>
        <end position="154"/>
    </location>
</feature>
<feature type="non-terminal residue" evidence="3">
    <location>
        <position position="273"/>
    </location>
</feature>
<reference evidence="3" key="1">
    <citation type="submission" date="2025-08" db="UniProtKB">
        <authorList>
            <consortium name="RefSeq"/>
        </authorList>
    </citation>
    <scope>IDENTIFICATION</scope>
</reference>
<sequence>MELSKANYKSKSICITPHPIKENDGSEHQVVVKHPAVSATAGRDGKKHKESVAKANGSSLHASKRHIPSRKAASSREKSENQSQSINSNISHCEETPVCVRNSNFTNGSTKNSRQCEMALKGSPQPLKAKSKELNAERWSPAGSSRPGSATAGSVNIRRDTVRAAVTQTNKSANEDSARKACPLLHNSERTTRFVPNRLAMGSVSGDHTKLGRPALTASGHAEGPLGSLQHRNTNIELIPVAIRMQVIEKERARKELFRKKNCAAAVIQRAWR</sequence>
<accession>A0ABM1K754</accession>
<evidence type="ECO:0000313" key="2">
    <source>
        <dbReference type="Proteomes" id="UP000694871"/>
    </source>
</evidence>
<name>A0ABM1K754_GEKJA</name>
<dbReference type="RefSeq" id="XP_015269541.1">
    <property type="nucleotide sequence ID" value="XM_015414055.1"/>
</dbReference>
<dbReference type="Proteomes" id="UP000694871">
    <property type="component" value="Unplaced"/>
</dbReference>
<protein>
    <submittedName>
        <fullName evidence="3">Inversin-like</fullName>
    </submittedName>
</protein>